<keyword evidence="5" id="KW-1185">Reference proteome</keyword>
<feature type="chain" id="PRO_5039485197" evidence="2">
    <location>
        <begin position="31"/>
        <end position="304"/>
    </location>
</feature>
<dbReference type="OrthoDB" id="9792074at2"/>
<organism evidence="4 5">
    <name type="scientific">Paenibacillus terrae</name>
    <dbReference type="NCBI Taxonomy" id="159743"/>
    <lineage>
        <taxon>Bacteria</taxon>
        <taxon>Bacillati</taxon>
        <taxon>Bacillota</taxon>
        <taxon>Bacilli</taxon>
        <taxon>Bacillales</taxon>
        <taxon>Paenibacillaceae</taxon>
        <taxon>Paenibacillus</taxon>
    </lineage>
</organism>
<dbReference type="Gene3D" id="3.30.1380.10">
    <property type="match status" value="1"/>
</dbReference>
<feature type="domain" description="D-alanyl-D-alanine carboxypeptidase-like core" evidence="3">
    <location>
        <begin position="151"/>
        <end position="279"/>
    </location>
</feature>
<dbReference type="InterPro" id="IPR052179">
    <property type="entry name" value="DD-CPase-like"/>
</dbReference>
<evidence type="ECO:0000313" key="4">
    <source>
        <dbReference type="EMBL" id="KJD45190.1"/>
    </source>
</evidence>
<evidence type="ECO:0000256" key="1">
    <source>
        <dbReference type="SAM" id="MobiDB-lite"/>
    </source>
</evidence>
<feature type="signal peptide" evidence="2">
    <location>
        <begin position="1"/>
        <end position="30"/>
    </location>
</feature>
<name>A0A0D7X191_9BACL</name>
<dbReference type="InterPro" id="IPR058193">
    <property type="entry name" value="VanY/YodJ_core_dom"/>
</dbReference>
<dbReference type="SUPFAM" id="SSF55166">
    <property type="entry name" value="Hedgehog/DD-peptidase"/>
    <property type="match status" value="1"/>
</dbReference>
<evidence type="ECO:0000259" key="3">
    <source>
        <dbReference type="Pfam" id="PF02557"/>
    </source>
</evidence>
<dbReference type="PATRIC" id="fig|159743.3.peg.2897"/>
<comment type="caution">
    <text evidence="4">The sequence shown here is derived from an EMBL/GenBank/DDBJ whole genome shotgun (WGS) entry which is preliminary data.</text>
</comment>
<dbReference type="InterPro" id="IPR009045">
    <property type="entry name" value="Zn_M74/Hedgehog-like"/>
</dbReference>
<dbReference type="Pfam" id="PF02557">
    <property type="entry name" value="VanY"/>
    <property type="match status" value="1"/>
</dbReference>
<feature type="region of interest" description="Disordered" evidence="1">
    <location>
        <begin position="33"/>
        <end position="86"/>
    </location>
</feature>
<dbReference type="PANTHER" id="PTHR34385">
    <property type="entry name" value="D-ALANYL-D-ALANINE CARBOXYPEPTIDASE"/>
    <property type="match status" value="1"/>
</dbReference>
<dbReference type="Proteomes" id="UP000032534">
    <property type="component" value="Unassembled WGS sequence"/>
</dbReference>
<accession>A0A0D7X191</accession>
<reference evidence="4 5" key="1">
    <citation type="submission" date="2014-11" db="EMBL/GenBank/DDBJ databases">
        <title>Draft Genome Sequences of Paenibacillus polymyxa NRRL B-30509 and Paenibacillus terrae NRRL B-30644, Strains from a Poultry Environment that Produce Tridecaptin A and Paenicidins.</title>
        <authorList>
            <person name="van Belkum M.J."/>
            <person name="Lohans C.T."/>
            <person name="Vederas J.C."/>
        </authorList>
    </citation>
    <scope>NUCLEOTIDE SEQUENCE [LARGE SCALE GENOMIC DNA]</scope>
    <source>
        <strain evidence="4 5">NRRL B-30644</strain>
    </source>
</reference>
<dbReference type="PROSITE" id="PS51257">
    <property type="entry name" value="PROKAR_LIPOPROTEIN"/>
    <property type="match status" value="1"/>
</dbReference>
<dbReference type="PANTHER" id="PTHR34385:SF1">
    <property type="entry name" value="PEPTIDOGLYCAN L-ALANYL-D-GLUTAMATE ENDOPEPTIDASE CWLK"/>
    <property type="match status" value="1"/>
</dbReference>
<proteinExistence type="predicted"/>
<dbReference type="EMBL" id="JTHP01000023">
    <property type="protein sequence ID" value="KJD45190.1"/>
    <property type="molecule type" value="Genomic_DNA"/>
</dbReference>
<feature type="compositionally biased region" description="Polar residues" evidence="1">
    <location>
        <begin position="47"/>
        <end position="79"/>
    </location>
</feature>
<protein>
    <submittedName>
        <fullName evidence="4">Peptidase M15</fullName>
    </submittedName>
</protein>
<gene>
    <name evidence="4" type="ORF">QD47_13040</name>
</gene>
<dbReference type="GO" id="GO:0008233">
    <property type="term" value="F:peptidase activity"/>
    <property type="evidence" value="ECO:0007669"/>
    <property type="project" value="InterPro"/>
</dbReference>
<dbReference type="GO" id="GO:0006508">
    <property type="term" value="P:proteolysis"/>
    <property type="evidence" value="ECO:0007669"/>
    <property type="project" value="InterPro"/>
</dbReference>
<dbReference type="CDD" id="cd14852">
    <property type="entry name" value="LD-carboxypeptidase"/>
    <property type="match status" value="1"/>
</dbReference>
<dbReference type="AlphaFoldDB" id="A0A0D7X191"/>
<sequence length="304" mass="32903">MKQHMQQKRTPQRWSKALIPGLILPGLLLAACQQGGSGGQESEPLKSSPTTQESVQPATQSNAGNSSGTETGTGQASVGTGSGQADPVMALRSESALQATVKEDGGTAIVTNATSDTVVVNKKRSLPVGYAPDDLVEPKVPFSFEGPHEKRHMRKEAAEALEKLFDGAKKDGIELHAVSGYRSYKRQVSIFNNNVKTKGQEYASKVSAVPGTSEHQTGLAIDVSSPSVGNVLEQSFGASKEGEWLEKHAPEYGFIIRYMKDKEDVTGYVYEPWHIRYVGTDIAEDVAKQGMTLEEYFDEKNIKL</sequence>
<keyword evidence="2" id="KW-0732">Signal</keyword>
<evidence type="ECO:0000256" key="2">
    <source>
        <dbReference type="SAM" id="SignalP"/>
    </source>
</evidence>
<dbReference type="InterPro" id="IPR003709">
    <property type="entry name" value="VanY-like_core_dom"/>
</dbReference>
<dbReference type="RefSeq" id="WP_044646541.1">
    <property type="nucleotide sequence ID" value="NZ_JTHP01000023.1"/>
</dbReference>
<evidence type="ECO:0000313" key="5">
    <source>
        <dbReference type="Proteomes" id="UP000032534"/>
    </source>
</evidence>